<dbReference type="OrthoDB" id="4937413at2759"/>
<feature type="compositionally biased region" description="Basic and acidic residues" evidence="1">
    <location>
        <begin position="9"/>
        <end position="20"/>
    </location>
</feature>
<reference evidence="3" key="1">
    <citation type="journal article" date="2014" name="BMC Genomics">
        <title>The genome sequence of the biocontrol fungus Metarhizium anisopliae and comparative genomics of Metarhizium species.</title>
        <authorList>
            <person name="Pattemore J.A."/>
            <person name="Hane J.K."/>
            <person name="Williams A.H."/>
            <person name="Wilson B.A."/>
            <person name="Stodart B.J."/>
            <person name="Ash G.J."/>
        </authorList>
    </citation>
    <scope>NUCLEOTIDE SEQUENCE [LARGE SCALE GENOMIC DNA]</scope>
    <source>
        <strain evidence="3">BRIP 53293</strain>
    </source>
</reference>
<protein>
    <submittedName>
        <fullName evidence="2">Uncharacterized protein</fullName>
    </submittedName>
</protein>
<keyword evidence="3" id="KW-1185">Reference proteome</keyword>
<organism evidence="2 3">
    <name type="scientific">Metarhizium anisopliae BRIP 53293</name>
    <dbReference type="NCBI Taxonomy" id="1291518"/>
    <lineage>
        <taxon>Eukaryota</taxon>
        <taxon>Fungi</taxon>
        <taxon>Dikarya</taxon>
        <taxon>Ascomycota</taxon>
        <taxon>Pezizomycotina</taxon>
        <taxon>Sordariomycetes</taxon>
        <taxon>Hypocreomycetidae</taxon>
        <taxon>Hypocreales</taxon>
        <taxon>Clavicipitaceae</taxon>
        <taxon>Metarhizium</taxon>
    </lineage>
</organism>
<evidence type="ECO:0000256" key="1">
    <source>
        <dbReference type="SAM" id="MobiDB-lite"/>
    </source>
</evidence>
<feature type="region of interest" description="Disordered" evidence="1">
    <location>
        <begin position="1"/>
        <end position="20"/>
    </location>
</feature>
<sequence length="442" mass="49033">MSLQQNTTESERPDPSKNYIERLPPEIFGVETFYEMVAPKGRNKALAPLCIVSKSFLTGAQELLYRHLCVSSEIPGRGSGAGEMLWCIKGLRSIASAFIKNRQLANYVKVISLTIDHETWHGSVFINKGDMQCLAPMLPDLQKLANETPCRKKLPPVEDDDNIMDAFLEALFALCSNAQQIIVEMPTVLSDFPRLLRLACDLDLPLNLTLRVPEPEGHLTDFASCGFLRKNGGLHFALDVQKSALLRHHDIIQSATVYDLASLKITAGQQILPEDVEDVVSTFNTHKTIKDLYLNWTSWFPVRPSLNPRTSYLSLKGLQSLQHLHISSRVLEAALMEAPSGSFAHTLPESLEKLAILGDCEDWQLTALRDLGRGKHLPNLDSVLVDKIVGSGVLLDECYGEYCHFAQKDVAQFVLACPLAAPDFIISNKQTTQGRGAQQESV</sequence>
<proteinExistence type="predicted"/>
<gene>
    <name evidence="2" type="ORF">H634G_05014</name>
</gene>
<dbReference type="EMBL" id="KE384730">
    <property type="protein sequence ID" value="KJK79423.1"/>
    <property type="molecule type" value="Genomic_DNA"/>
</dbReference>
<dbReference type="Proteomes" id="UP000054544">
    <property type="component" value="Unassembled WGS sequence"/>
</dbReference>
<dbReference type="AlphaFoldDB" id="A0A0D9P010"/>
<evidence type="ECO:0000313" key="3">
    <source>
        <dbReference type="Proteomes" id="UP000054544"/>
    </source>
</evidence>
<name>A0A0D9P010_METAN</name>
<accession>A0A0D9P010</accession>
<evidence type="ECO:0000313" key="2">
    <source>
        <dbReference type="EMBL" id="KJK79423.1"/>
    </source>
</evidence>